<evidence type="ECO:0000256" key="2">
    <source>
        <dbReference type="ARBA" id="ARBA00022777"/>
    </source>
</evidence>
<keyword evidence="1 4" id="KW-0808">Transferase</keyword>
<dbReference type="InterPro" id="IPR016898">
    <property type="entry name" value="Polyphosphate_phosphotransfera"/>
</dbReference>
<accession>A0A3G9J5M4</accession>
<reference evidence="4 5" key="1">
    <citation type="submission" date="2018-11" db="EMBL/GenBank/DDBJ databases">
        <title>Novel Erysipelotrichaceae bacterium isolated from small intestine of a swine.</title>
        <authorList>
            <person name="Kim J.S."/>
            <person name="Choe H."/>
            <person name="Lee Y.R."/>
            <person name="Kim K.M."/>
            <person name="Park D.S."/>
        </authorList>
    </citation>
    <scope>NUCLEOTIDE SEQUENCE [LARGE SCALE GENOMIC DNA]</scope>
    <source>
        <strain evidence="4 5">SG0102</strain>
    </source>
</reference>
<dbReference type="PANTHER" id="PTHR34383:SF3">
    <property type="entry name" value="POLYPHOSPHATE:AMP PHOSPHOTRANSFERASE"/>
    <property type="match status" value="1"/>
</dbReference>
<keyword evidence="2" id="KW-0418">Kinase</keyword>
<dbReference type="InParanoid" id="A0A3G9J5M4"/>
<name>A0A3G9J5M4_9FIRM</name>
<evidence type="ECO:0000313" key="4">
    <source>
        <dbReference type="EMBL" id="BBH26400.1"/>
    </source>
</evidence>
<dbReference type="AlphaFoldDB" id="A0A3G9J5M4"/>
<dbReference type="PANTHER" id="PTHR34383">
    <property type="entry name" value="POLYPHOSPHATE:AMP PHOSPHOTRANSFERASE-RELATED"/>
    <property type="match status" value="1"/>
</dbReference>
<evidence type="ECO:0000256" key="1">
    <source>
        <dbReference type="ARBA" id="ARBA00022679"/>
    </source>
</evidence>
<keyword evidence="5" id="KW-1185">Reference proteome</keyword>
<dbReference type="InterPro" id="IPR027417">
    <property type="entry name" value="P-loop_NTPase"/>
</dbReference>
<dbReference type="OrthoDB" id="9775224at2"/>
<dbReference type="EMBL" id="AP019309">
    <property type="protein sequence ID" value="BBH26400.1"/>
    <property type="molecule type" value="Genomic_DNA"/>
</dbReference>
<evidence type="ECO:0000313" key="5">
    <source>
        <dbReference type="Proteomes" id="UP000268059"/>
    </source>
</evidence>
<sequence length="305" mass="36473">MKVKELLRSEEVVKIECNYRPYKFYGILQAHFDELPTDARKEHLDKEIVIARSPDKLKEMAKLQEKLYADGREGLIIIFQSIDAGGKDSTIKHVIGGMNPAGVYVYSFKQPSLEELSHDYLWRFHKVLPKRGEIAIFNRSYYEDVLTVQLHHLEKGYRLPKRISELNEEDFFTKRYQQINSYEKYLYQNGYRVIKIFLHVSKEEQKKRFMDRLTHEEKHWKFSPDDLKERAHFEEYMALCEEVINQTATKHAPWYVIPADDKWYTRYLVSEIIVDTLKACHPRFPEASDEITVHLDEYKRELNEE</sequence>
<protein>
    <submittedName>
        <fullName evidence="4">PPK2 family polyphosphate--nucleotide phosphotransferase</fullName>
    </submittedName>
</protein>
<dbReference type="InterPro" id="IPR022300">
    <property type="entry name" value="PPK2-rel_1"/>
</dbReference>
<dbReference type="KEGG" id="ebm:SG0102_13340"/>
<dbReference type="SUPFAM" id="SSF52540">
    <property type="entry name" value="P-loop containing nucleoside triphosphate hydrolases"/>
    <property type="match status" value="1"/>
</dbReference>
<gene>
    <name evidence="4" type="ORF">SG0102_13340</name>
</gene>
<proteinExistence type="predicted"/>
<dbReference type="GO" id="GO:0006797">
    <property type="term" value="P:polyphosphate metabolic process"/>
    <property type="evidence" value="ECO:0007669"/>
    <property type="project" value="InterPro"/>
</dbReference>
<organism evidence="4 5">
    <name type="scientific">Intestinibaculum porci</name>
    <dbReference type="NCBI Taxonomy" id="2487118"/>
    <lineage>
        <taxon>Bacteria</taxon>
        <taxon>Bacillati</taxon>
        <taxon>Bacillota</taxon>
        <taxon>Erysipelotrichia</taxon>
        <taxon>Erysipelotrichales</taxon>
        <taxon>Erysipelotrichaceae</taxon>
        <taxon>Intestinibaculum</taxon>
    </lineage>
</organism>
<dbReference type="PIRSF" id="PIRSF028756">
    <property type="entry name" value="PPK2_prd"/>
    <property type="match status" value="1"/>
</dbReference>
<dbReference type="GO" id="GO:0008976">
    <property type="term" value="F:polyphosphate kinase activity"/>
    <property type="evidence" value="ECO:0007669"/>
    <property type="project" value="InterPro"/>
</dbReference>
<dbReference type="NCBIfam" id="TIGR03709">
    <property type="entry name" value="PPK2_rel_1"/>
    <property type="match status" value="1"/>
</dbReference>
<dbReference type="Gene3D" id="3.40.50.300">
    <property type="entry name" value="P-loop containing nucleotide triphosphate hydrolases"/>
    <property type="match status" value="1"/>
</dbReference>
<dbReference type="InterPro" id="IPR022488">
    <property type="entry name" value="PPK2-related"/>
</dbReference>
<dbReference type="Proteomes" id="UP000268059">
    <property type="component" value="Chromosome"/>
</dbReference>
<dbReference type="RefSeq" id="WP_125119273.1">
    <property type="nucleotide sequence ID" value="NZ_AP019309.1"/>
</dbReference>
<feature type="domain" description="Polyphosphate kinase-2-related" evidence="3">
    <location>
        <begin position="52"/>
        <end position="281"/>
    </location>
</feature>
<dbReference type="Pfam" id="PF03976">
    <property type="entry name" value="PPK2"/>
    <property type="match status" value="1"/>
</dbReference>
<evidence type="ECO:0000259" key="3">
    <source>
        <dbReference type="Pfam" id="PF03976"/>
    </source>
</evidence>